<name>A0AAJ0BI78_9PEZI</name>
<sequence>MSLKFDRPAYKVYEPGYHPHRTIILDEQIESPETLTIRLAEEAARGGGDLSGDSPTGLLPMSAYKSQPPQLHGYADPSYSQQSSQGFATQQSETASQINQLAFAANSTAAGQYLSSQATSNICVHSCHPKVGSFGTKVSLKVESEYDLAGSTSSSAPFVWVQFGSQRCQAEVKDCGVCTYDISAEAPQFLSTTCPSLSNVPLTLIVESANGAEIARVNNAGTFSYHNAQSKPMGGVDVGGPGDTSPSDLGSPKARSPVHRHSPPHPGLSVSASTTSPSTTHGIGSVPTTNAYGFPPSVSVAAAAAQAQAQAQSDYISNTAGAYNQGPASMLGTYRSGPLPDHYPRVPPILRSPHGGTAWTPFGNHIDSIRSPTTAATHSAHAALVRPGYAALQHSPAPAPALIRTSTLTQQSGNSLGGGGNYNPYGLYQTKATLEIHGDLQAMAENWTQEEWDNKRRLVMFKKKQNGSVLTITFKPVSVSERPPNSICISCIWWQEREECFVTSVDTIHLLEQLLAAPSRFSVEEKNRIRRNLEGFHPLTVSKAKPESEEFFKVIMGFGNPKPRNIEKDVKVFTWKTLGQSLSKIISKYSASTATLATPVNIGGQYPPLPPASGSATATGTHTDAGATAAYMSGVHHHPDSVVSPSSRRLSSSTSWSPYGSAALARTMSPIMKTSSPMATSGLRISTIPAVYDSRGSAHSLTSPYSVTSASHANTHHTPGGYGQSSASTAQTHARNWDSYSVPENYSSHGGHSHYGGTTYGEGTQRA</sequence>
<protein>
    <recommendedName>
        <fullName evidence="2">DUF7082 domain-containing protein</fullName>
    </recommendedName>
</protein>
<feature type="compositionally biased region" description="Low complexity" evidence="1">
    <location>
        <begin position="746"/>
        <end position="767"/>
    </location>
</feature>
<feature type="region of interest" description="Disordered" evidence="1">
    <location>
        <begin position="231"/>
        <end position="288"/>
    </location>
</feature>
<dbReference type="GO" id="GO:0005634">
    <property type="term" value="C:nucleus"/>
    <property type="evidence" value="ECO:0007669"/>
    <property type="project" value="TreeGrafter"/>
</dbReference>
<feature type="region of interest" description="Disordered" evidence="1">
    <location>
        <begin position="696"/>
        <end position="767"/>
    </location>
</feature>
<feature type="region of interest" description="Disordered" evidence="1">
    <location>
        <begin position="45"/>
        <end position="91"/>
    </location>
</feature>
<evidence type="ECO:0000313" key="4">
    <source>
        <dbReference type="Proteomes" id="UP001239445"/>
    </source>
</evidence>
<feature type="compositionally biased region" description="Low complexity" evidence="1">
    <location>
        <begin position="641"/>
        <end position="655"/>
    </location>
</feature>
<dbReference type="PANTHER" id="PTHR39463:SF1">
    <property type="entry name" value="MEDUSA"/>
    <property type="match status" value="1"/>
</dbReference>
<dbReference type="Proteomes" id="UP001239445">
    <property type="component" value="Unassembled WGS sequence"/>
</dbReference>
<gene>
    <name evidence="3" type="ORF">QBC47DRAFT_95365</name>
</gene>
<reference evidence="3" key="1">
    <citation type="submission" date="2023-06" db="EMBL/GenBank/DDBJ databases">
        <title>Genome-scale phylogeny and comparative genomics of the fungal order Sordariales.</title>
        <authorList>
            <consortium name="Lawrence Berkeley National Laboratory"/>
            <person name="Hensen N."/>
            <person name="Bonometti L."/>
            <person name="Westerberg I."/>
            <person name="Brannstrom I.O."/>
            <person name="Guillou S."/>
            <person name="Cros-Aarteil S."/>
            <person name="Calhoun S."/>
            <person name="Haridas S."/>
            <person name="Kuo A."/>
            <person name="Mondo S."/>
            <person name="Pangilinan J."/>
            <person name="Riley R."/>
            <person name="Labutti K."/>
            <person name="Andreopoulos B."/>
            <person name="Lipzen A."/>
            <person name="Chen C."/>
            <person name="Yanf M."/>
            <person name="Daum C."/>
            <person name="Ng V."/>
            <person name="Clum A."/>
            <person name="Steindorff A."/>
            <person name="Ohm R."/>
            <person name="Martin F."/>
            <person name="Silar P."/>
            <person name="Natvig D."/>
            <person name="Lalanne C."/>
            <person name="Gautier V."/>
            <person name="Ament-Velasquez S.L."/>
            <person name="Kruys A."/>
            <person name="Hutchinson M.I."/>
            <person name="Powell A.J."/>
            <person name="Barry K."/>
            <person name="Miller A.N."/>
            <person name="Grigoriev I.V."/>
            <person name="Debuchy R."/>
            <person name="Gladieux P."/>
            <person name="Thoren M.H."/>
            <person name="Johannesson H."/>
        </authorList>
    </citation>
    <scope>NUCLEOTIDE SEQUENCE</scope>
    <source>
        <strain evidence="3">PSN4</strain>
    </source>
</reference>
<feature type="compositionally biased region" description="Low complexity" evidence="1">
    <location>
        <begin position="269"/>
        <end position="280"/>
    </location>
</feature>
<dbReference type="Pfam" id="PF23305">
    <property type="entry name" value="DUF7082"/>
    <property type="match status" value="1"/>
</dbReference>
<feature type="region of interest" description="Disordered" evidence="1">
    <location>
        <begin position="636"/>
        <end position="655"/>
    </location>
</feature>
<accession>A0AAJ0BI78</accession>
<evidence type="ECO:0000256" key="1">
    <source>
        <dbReference type="SAM" id="MobiDB-lite"/>
    </source>
</evidence>
<dbReference type="PANTHER" id="PTHR39463">
    <property type="entry name" value="MEDUSA"/>
    <property type="match status" value="1"/>
</dbReference>
<dbReference type="AlphaFoldDB" id="A0AAJ0BI78"/>
<evidence type="ECO:0000259" key="2">
    <source>
        <dbReference type="Pfam" id="PF23305"/>
    </source>
</evidence>
<feature type="compositionally biased region" description="Polar residues" evidence="1">
    <location>
        <begin position="724"/>
        <end position="745"/>
    </location>
</feature>
<dbReference type="InterPro" id="IPR055509">
    <property type="entry name" value="DUF7082"/>
</dbReference>
<evidence type="ECO:0000313" key="3">
    <source>
        <dbReference type="EMBL" id="KAK1758768.1"/>
    </source>
</evidence>
<comment type="caution">
    <text evidence="3">The sequence shown here is derived from an EMBL/GenBank/DDBJ whole genome shotgun (WGS) entry which is preliminary data.</text>
</comment>
<feature type="domain" description="DUF7082" evidence="2">
    <location>
        <begin position="431"/>
        <end position="586"/>
    </location>
</feature>
<proteinExistence type="predicted"/>
<dbReference type="EMBL" id="MU839828">
    <property type="protein sequence ID" value="KAK1758768.1"/>
    <property type="molecule type" value="Genomic_DNA"/>
</dbReference>
<organism evidence="3 4">
    <name type="scientific">Echria macrotheca</name>
    <dbReference type="NCBI Taxonomy" id="438768"/>
    <lineage>
        <taxon>Eukaryota</taxon>
        <taxon>Fungi</taxon>
        <taxon>Dikarya</taxon>
        <taxon>Ascomycota</taxon>
        <taxon>Pezizomycotina</taxon>
        <taxon>Sordariomycetes</taxon>
        <taxon>Sordariomycetidae</taxon>
        <taxon>Sordariales</taxon>
        <taxon>Schizotheciaceae</taxon>
        <taxon>Echria</taxon>
    </lineage>
</organism>
<feature type="compositionally biased region" description="Polar residues" evidence="1">
    <location>
        <begin position="697"/>
        <end position="717"/>
    </location>
</feature>
<feature type="compositionally biased region" description="Polar residues" evidence="1">
    <location>
        <begin position="78"/>
        <end position="91"/>
    </location>
</feature>
<keyword evidence="4" id="KW-1185">Reference proteome</keyword>